<dbReference type="InterPro" id="IPR008555">
    <property type="entry name" value="SIKE"/>
</dbReference>
<protein>
    <submittedName>
        <fullName evidence="5">FGFR1 oncogene partner 2</fullName>
    </submittedName>
</protein>
<evidence type="ECO:0000313" key="5">
    <source>
        <dbReference type="EMBL" id="KAF0303636.1"/>
    </source>
</evidence>
<feature type="compositionally biased region" description="Pro residues" evidence="4">
    <location>
        <begin position="319"/>
        <end position="330"/>
    </location>
</feature>
<evidence type="ECO:0000256" key="2">
    <source>
        <dbReference type="ARBA" id="ARBA00023054"/>
    </source>
</evidence>
<dbReference type="PANTHER" id="PTHR12186">
    <property type="entry name" value="SIKE FAMILY MEMBER"/>
    <property type="match status" value="1"/>
</dbReference>
<accession>A0A6A4W8H5</accession>
<feature type="coiled-coil region" evidence="3">
    <location>
        <begin position="62"/>
        <end position="103"/>
    </location>
</feature>
<sequence length="392" mass="42074">MSLTMQNIISDAQTLCTQLKDHESLADHLISQAQCLYKQVDAMKQYEEEVGQLNEVAHQKPRDALVQGIQQENRHLRELQQENKELRNSLEEHQNTLEIVMSNYRKQVTQLMEINKSDRQLQLQQQRRGGQAGAGTCQQSPDTALLQLQSDKIQEMALVMRRAVELDEQSEHRAQETIAQLNRENKGLRELLRVIYSYNSDRLPPPGHPSPQVSAPVDPDSPVSLPDSPCSQTARRPPSADSTSSGSEGHFQTVRRRTAAKGAADSPASPEGKTAPAPGVGSPGEGKVPPVPTSAPPKVPALAARSPTTVKAAAVTVRPPAPSGPAPTPAAAPAQQGTAEQSLSPNKAAVPPPTKQSPEKQSSPQKAETSPTQRPASAAGSPQTPTSPSPSE</sequence>
<gene>
    <name evidence="5" type="primary">FGFR1OP2</name>
    <name evidence="5" type="ORF">FJT64_002866</name>
</gene>
<feature type="coiled-coil region" evidence="3">
    <location>
        <begin position="164"/>
        <end position="191"/>
    </location>
</feature>
<comment type="similarity">
    <text evidence="1">Belongs to the SIKE family.</text>
</comment>
<dbReference type="AlphaFoldDB" id="A0A6A4W8H5"/>
<evidence type="ECO:0000256" key="3">
    <source>
        <dbReference type="SAM" id="Coils"/>
    </source>
</evidence>
<name>A0A6A4W8H5_AMPAM</name>
<evidence type="ECO:0000313" key="6">
    <source>
        <dbReference type="Proteomes" id="UP000440578"/>
    </source>
</evidence>
<keyword evidence="6" id="KW-1185">Reference proteome</keyword>
<feature type="compositionally biased region" description="Pro residues" evidence="4">
    <location>
        <begin position="289"/>
        <end position="299"/>
    </location>
</feature>
<dbReference type="EMBL" id="VIIS01000925">
    <property type="protein sequence ID" value="KAF0303636.1"/>
    <property type="molecule type" value="Genomic_DNA"/>
</dbReference>
<feature type="compositionally biased region" description="Low complexity" evidence="4">
    <location>
        <begin position="210"/>
        <end position="231"/>
    </location>
</feature>
<proteinExistence type="inferred from homology"/>
<comment type="caution">
    <text evidence="5">The sequence shown here is derived from an EMBL/GenBank/DDBJ whole genome shotgun (WGS) entry which is preliminary data.</text>
</comment>
<evidence type="ECO:0000256" key="4">
    <source>
        <dbReference type="SAM" id="MobiDB-lite"/>
    </source>
</evidence>
<keyword evidence="2 3" id="KW-0175">Coiled coil</keyword>
<reference evidence="5 6" key="1">
    <citation type="submission" date="2019-07" db="EMBL/GenBank/DDBJ databases">
        <title>Draft genome assembly of a fouling barnacle, Amphibalanus amphitrite (Darwin, 1854): The first reference genome for Thecostraca.</title>
        <authorList>
            <person name="Kim W."/>
        </authorList>
    </citation>
    <scope>NUCLEOTIDE SEQUENCE [LARGE SCALE GENOMIC DNA]</scope>
    <source>
        <strain evidence="5">SNU_AA5</strain>
        <tissue evidence="5">Soma without cirri and trophi</tissue>
    </source>
</reference>
<feature type="compositionally biased region" description="Polar residues" evidence="4">
    <location>
        <begin position="359"/>
        <end position="374"/>
    </location>
</feature>
<dbReference type="Proteomes" id="UP000440578">
    <property type="component" value="Unassembled WGS sequence"/>
</dbReference>
<dbReference type="Pfam" id="PF05769">
    <property type="entry name" value="SIKE"/>
    <property type="match status" value="1"/>
</dbReference>
<evidence type="ECO:0000256" key="1">
    <source>
        <dbReference type="ARBA" id="ARBA00005537"/>
    </source>
</evidence>
<organism evidence="5 6">
    <name type="scientific">Amphibalanus amphitrite</name>
    <name type="common">Striped barnacle</name>
    <name type="synonym">Balanus amphitrite</name>
    <dbReference type="NCBI Taxonomy" id="1232801"/>
    <lineage>
        <taxon>Eukaryota</taxon>
        <taxon>Metazoa</taxon>
        <taxon>Ecdysozoa</taxon>
        <taxon>Arthropoda</taxon>
        <taxon>Crustacea</taxon>
        <taxon>Multicrustacea</taxon>
        <taxon>Cirripedia</taxon>
        <taxon>Thoracica</taxon>
        <taxon>Thoracicalcarea</taxon>
        <taxon>Balanomorpha</taxon>
        <taxon>Balanoidea</taxon>
        <taxon>Balanidae</taxon>
        <taxon>Amphibalaninae</taxon>
        <taxon>Amphibalanus</taxon>
    </lineage>
</organism>
<feature type="region of interest" description="Disordered" evidence="4">
    <location>
        <begin position="201"/>
        <end position="392"/>
    </location>
</feature>
<dbReference type="PANTHER" id="PTHR12186:SF2">
    <property type="entry name" value="FGFR1 ONCOGENE PARTNER 2 HOMOLOG"/>
    <property type="match status" value="1"/>
</dbReference>
<dbReference type="OrthoDB" id="21214at2759"/>
<feature type="compositionally biased region" description="Low complexity" evidence="4">
    <location>
        <begin position="375"/>
        <end position="384"/>
    </location>
</feature>